<proteinExistence type="predicted"/>
<reference evidence="10" key="1">
    <citation type="submission" date="2022-11" db="UniProtKB">
        <authorList>
            <consortium name="WormBaseParasite"/>
        </authorList>
    </citation>
    <scope>IDENTIFICATION</scope>
</reference>
<dbReference type="PANTHER" id="PTHR13173">
    <property type="entry name" value="WW DOMAIN BINDING PROTEIN 4"/>
    <property type="match status" value="1"/>
</dbReference>
<dbReference type="Pfam" id="PF00675">
    <property type="entry name" value="Peptidase_M16"/>
    <property type="match status" value="1"/>
</dbReference>
<dbReference type="SMART" id="SM00456">
    <property type="entry name" value="WW"/>
    <property type="match status" value="1"/>
</dbReference>
<dbReference type="Gene3D" id="2.20.70.10">
    <property type="match status" value="1"/>
</dbReference>
<feature type="compositionally biased region" description="Low complexity" evidence="6">
    <location>
        <begin position="90"/>
        <end position="100"/>
    </location>
</feature>
<evidence type="ECO:0000256" key="4">
    <source>
        <dbReference type="ARBA" id="ARBA00022833"/>
    </source>
</evidence>
<dbReference type="GO" id="GO:0000398">
    <property type="term" value="P:mRNA splicing, via spliceosome"/>
    <property type="evidence" value="ECO:0007669"/>
    <property type="project" value="InterPro"/>
</dbReference>
<keyword evidence="4" id="KW-0862">Zinc</keyword>
<feature type="region of interest" description="Disordered" evidence="6">
    <location>
        <begin position="296"/>
        <end position="353"/>
    </location>
</feature>
<dbReference type="SUPFAM" id="SSF63411">
    <property type="entry name" value="LuxS/MPP-like metallohydrolase"/>
    <property type="match status" value="1"/>
</dbReference>
<dbReference type="CDD" id="cd00201">
    <property type="entry name" value="WW"/>
    <property type="match status" value="1"/>
</dbReference>
<dbReference type="GO" id="GO:0003723">
    <property type="term" value="F:RNA binding"/>
    <property type="evidence" value="ECO:0007669"/>
    <property type="project" value="TreeGrafter"/>
</dbReference>
<feature type="region of interest" description="Disordered" evidence="6">
    <location>
        <begin position="31"/>
        <end position="62"/>
    </location>
</feature>
<dbReference type="InterPro" id="IPR000690">
    <property type="entry name" value="Matrin/U1-C_Znf_C2H2"/>
</dbReference>
<evidence type="ECO:0000313" key="10">
    <source>
        <dbReference type="WBParaSite" id="jg8814"/>
    </source>
</evidence>
<dbReference type="GO" id="GO:0008270">
    <property type="term" value="F:zinc ion binding"/>
    <property type="evidence" value="ECO:0007669"/>
    <property type="project" value="UniProtKB-KW"/>
</dbReference>
<dbReference type="InterPro" id="IPR003604">
    <property type="entry name" value="Matrin/U1-like-C_Znf_C2H2"/>
</dbReference>
<evidence type="ECO:0000259" key="7">
    <source>
        <dbReference type="PROSITE" id="PS50020"/>
    </source>
</evidence>
<feature type="domain" description="Matrin-type" evidence="8">
    <location>
        <begin position="11"/>
        <end position="42"/>
    </location>
</feature>
<dbReference type="AlphaFoldDB" id="A0A915ETJ1"/>
<name>A0A915ETJ1_9BILA</name>
<feature type="compositionally biased region" description="Basic and acidic residues" evidence="6">
    <location>
        <begin position="296"/>
        <end position="306"/>
    </location>
</feature>
<feature type="domain" description="WW" evidence="7">
    <location>
        <begin position="159"/>
        <end position="192"/>
    </location>
</feature>
<dbReference type="PROSITE" id="PS50020">
    <property type="entry name" value="WW_DOMAIN_2"/>
    <property type="match status" value="1"/>
</dbReference>
<dbReference type="WBParaSite" id="jg8814">
    <property type="protein sequence ID" value="jg8814"/>
    <property type="gene ID" value="jg8814"/>
</dbReference>
<dbReference type="InterPro" id="IPR040023">
    <property type="entry name" value="WBP4"/>
</dbReference>
<dbReference type="SUPFAM" id="SSF51045">
    <property type="entry name" value="WW domain"/>
    <property type="match status" value="1"/>
</dbReference>
<keyword evidence="3" id="KW-0863">Zinc-finger</keyword>
<dbReference type="GO" id="GO:0071011">
    <property type="term" value="C:precatalytic spliceosome"/>
    <property type="evidence" value="ECO:0007669"/>
    <property type="project" value="TreeGrafter"/>
</dbReference>
<evidence type="ECO:0000256" key="6">
    <source>
        <dbReference type="SAM" id="MobiDB-lite"/>
    </source>
</evidence>
<dbReference type="SMART" id="SM00451">
    <property type="entry name" value="ZnF_U1"/>
    <property type="match status" value="1"/>
</dbReference>
<dbReference type="Proteomes" id="UP000887574">
    <property type="component" value="Unplaced"/>
</dbReference>
<evidence type="ECO:0000313" key="9">
    <source>
        <dbReference type="Proteomes" id="UP000887574"/>
    </source>
</evidence>
<feature type="compositionally biased region" description="Basic and acidic residues" evidence="6">
    <location>
        <begin position="43"/>
        <end position="62"/>
    </location>
</feature>
<dbReference type="PROSITE" id="PS01159">
    <property type="entry name" value="WW_DOMAIN_1"/>
    <property type="match status" value="1"/>
</dbReference>
<evidence type="ECO:0000256" key="1">
    <source>
        <dbReference type="ARBA" id="ARBA00004123"/>
    </source>
</evidence>
<feature type="compositionally biased region" description="Basic and acidic residues" evidence="6">
    <location>
        <begin position="104"/>
        <end position="122"/>
    </location>
</feature>
<feature type="region of interest" description="Disordered" evidence="6">
    <location>
        <begin position="232"/>
        <end position="265"/>
    </location>
</feature>
<protein>
    <submittedName>
        <fullName evidence="10">WW domain-binding protein 4</fullName>
    </submittedName>
</protein>
<dbReference type="InterPro" id="IPR036020">
    <property type="entry name" value="WW_dom_sf"/>
</dbReference>
<evidence type="ECO:0000256" key="2">
    <source>
        <dbReference type="ARBA" id="ARBA00022723"/>
    </source>
</evidence>
<accession>A0A915ETJ1</accession>
<dbReference type="PROSITE" id="PS50171">
    <property type="entry name" value="ZF_MATRIN"/>
    <property type="match status" value="1"/>
</dbReference>
<keyword evidence="5" id="KW-0539">Nucleus</keyword>
<evidence type="ECO:0000256" key="5">
    <source>
        <dbReference type="ARBA" id="ARBA00023242"/>
    </source>
</evidence>
<organism evidence="9 10">
    <name type="scientific">Ditylenchus dipsaci</name>
    <dbReference type="NCBI Taxonomy" id="166011"/>
    <lineage>
        <taxon>Eukaryota</taxon>
        <taxon>Metazoa</taxon>
        <taxon>Ecdysozoa</taxon>
        <taxon>Nematoda</taxon>
        <taxon>Chromadorea</taxon>
        <taxon>Rhabditida</taxon>
        <taxon>Tylenchina</taxon>
        <taxon>Tylenchomorpha</taxon>
        <taxon>Sphaerularioidea</taxon>
        <taxon>Anguinidae</taxon>
        <taxon>Anguininae</taxon>
        <taxon>Ditylenchus</taxon>
    </lineage>
</organism>
<keyword evidence="2" id="KW-0479">Metal-binding</keyword>
<comment type="subcellular location">
    <subcellularLocation>
        <location evidence="1">Nucleus</location>
    </subcellularLocation>
</comment>
<dbReference type="PANTHER" id="PTHR13173:SF10">
    <property type="entry name" value="WW DOMAIN-BINDING PROTEIN 4"/>
    <property type="match status" value="1"/>
</dbReference>
<dbReference type="Pfam" id="PF06220">
    <property type="entry name" value="zf-U1"/>
    <property type="match status" value="1"/>
</dbReference>
<dbReference type="InterPro" id="IPR011765">
    <property type="entry name" value="Pept_M16_N"/>
</dbReference>
<feature type="region of interest" description="Disordered" evidence="6">
    <location>
        <begin position="79"/>
        <end position="142"/>
    </location>
</feature>
<dbReference type="InterPro" id="IPR001202">
    <property type="entry name" value="WW_dom"/>
</dbReference>
<sequence length="562" mass="63851">MSEYWKSNAKKFCEICKTWYADNKISSENHERGLKHKAMVQQRIRESGQKAREKDRKENDLRHTLICMEQAALVSMQKDLNSEKERQRNSRQAASSSAPQVKGVDPREEIRAQKRKLAELKKTSKRSQFWDPDAPDSTHEQNFDDVHNQVQNFMDSSLQTREAHWVQSETENGQTYYWNIYSGDTRWEVPEEPFYTAQQYSQRYNEIALGVAGSSLNNAIPQGYESAGMEMKSSSRAADSPLHALDIAPKPKRKSRFDQPPSSTSFIYNEVRSNVKVEVKPEPPLDLLEIKHESFQQSPTEEHLVKDTGPSANYPLGQWVRVEKPKPKPKAQVDDLLEEERKQKSSKNPSEIAEELSLEPSELFFGEKVLPVNDSSSKKKQVESGVQETDLCKQEHALLSRLSGRSSLQKNVINPCKKQRSENVATSQKQEIFLSDVSKKPLNEPLEGTEAFSSKLTTLSNGLRVASEPIFGEYCTVGVVIDAGSRYEANYPQGICHFLEKFAFSRQMDTEQIGAMMECQSSKDVIFYASSCHKNVASQVIKNISDEVFRPVITEDTVSFEG</sequence>
<keyword evidence="9" id="KW-1185">Reference proteome</keyword>
<dbReference type="InterPro" id="IPR013085">
    <property type="entry name" value="U1-CZ_Znf_C2H2"/>
</dbReference>
<dbReference type="Gene3D" id="3.30.830.10">
    <property type="entry name" value="Metalloenzyme, LuxS/M16 peptidase-like"/>
    <property type="match status" value="1"/>
</dbReference>
<evidence type="ECO:0000259" key="8">
    <source>
        <dbReference type="PROSITE" id="PS50171"/>
    </source>
</evidence>
<dbReference type="InterPro" id="IPR011249">
    <property type="entry name" value="Metalloenz_LuxS/M16"/>
</dbReference>
<evidence type="ECO:0000256" key="3">
    <source>
        <dbReference type="ARBA" id="ARBA00022771"/>
    </source>
</evidence>